<comment type="caution">
    <text evidence="2">The sequence shown here is derived from an EMBL/GenBank/DDBJ whole genome shotgun (WGS) entry which is preliminary data.</text>
</comment>
<evidence type="ECO:0000313" key="3">
    <source>
        <dbReference type="Proteomes" id="UP001344906"/>
    </source>
</evidence>
<name>A0ABQ6FV45_9CHLR</name>
<protein>
    <submittedName>
        <fullName evidence="2">Uncharacterized protein</fullName>
    </submittedName>
</protein>
<organism evidence="2 3">
    <name type="scientific">Dictyobacter halimunensis</name>
    <dbReference type="NCBI Taxonomy" id="3026934"/>
    <lineage>
        <taxon>Bacteria</taxon>
        <taxon>Bacillati</taxon>
        <taxon>Chloroflexota</taxon>
        <taxon>Ktedonobacteria</taxon>
        <taxon>Ktedonobacterales</taxon>
        <taxon>Dictyobacteraceae</taxon>
        <taxon>Dictyobacter</taxon>
    </lineage>
</organism>
<feature type="compositionally biased region" description="Basic residues" evidence="1">
    <location>
        <begin position="731"/>
        <end position="743"/>
    </location>
</feature>
<gene>
    <name evidence="2" type="ORF">KDH_49700</name>
</gene>
<sequence>MRVEMYKLAYGNYKFCAEIDTGAEVGDNQLTLWYSEKLALETLSLAQLDGRLLLKALKEPHKSLLLPYLDEIKHTQQQSIEQEIARLLQPFSTQKIPGNVKQRIRQLREKIHSVLQALEAKFVQEEILTLDRDSFDLKTIEQDCHIYGEWHFVRDFFFEEATYDNIRRFCHEFALDEAVRQEAIAREARWAKRNALFTRNLLSVVGEKALLSNDGSYMRSALELFRWLDLHLEEVLANPEYQRINALDQPIKGMPPIHDSDASIRPAVELFKSLPGTAIRHSCQGVSARIDMGAYSLLTITPHEEYAYIAFNTIDYLLHDAIIDRLHEFPTITTERIPCNFNTGLFLRSTGDNIRFREEIYQLACQVHSALTEGCEAHGRGEPERLITGWETANNPTYPPQTSDCADILSGRLAWLCLPGQIEGALLQISHLNHWAKAADRLYYDDRQGLYGVKARFLKQAYHNGTVQPAGYVDGSAAFPKNFAIESAAAVAADFLLETLEDENRGHGGNKYSNAAMQLFQRITGQPFVTQGKEQVKALKQEQAEAAIQGYLHNLIEQARQTHQPIEPQRLQELLVFPGEILDIAVTRYRYISTWDDLDKSELRKLDPEGLSLISFGYESASSRYIFHLPFRTAQEFLPEDEITRLRGHVSSERKEYGSAYGRTITAEESNSHPIEEILQTLGVNISKVCPHKLERKQERAIQPAQQWHEPANSDSEDDEGYQQYLYEMPRKKHKARKNKRHE</sequence>
<dbReference type="EMBL" id="BSRI01000002">
    <property type="protein sequence ID" value="GLV58136.1"/>
    <property type="molecule type" value="Genomic_DNA"/>
</dbReference>
<evidence type="ECO:0000313" key="2">
    <source>
        <dbReference type="EMBL" id="GLV58136.1"/>
    </source>
</evidence>
<reference evidence="2 3" key="1">
    <citation type="submission" date="2023-02" db="EMBL/GenBank/DDBJ databases">
        <title>Dictyobacter halimunensis sp. nov., a new member of the class Ktedonobacteria from forest soil in a geothermal area.</title>
        <authorList>
            <person name="Rachmania M.K."/>
            <person name="Ningsih F."/>
            <person name="Sakai Y."/>
            <person name="Yabe S."/>
            <person name="Yokota A."/>
            <person name="Sjamsuridzal W."/>
        </authorList>
    </citation>
    <scope>NUCLEOTIDE SEQUENCE [LARGE SCALE GENOMIC DNA]</scope>
    <source>
        <strain evidence="2 3">S3.2.2.5</strain>
    </source>
</reference>
<dbReference type="Proteomes" id="UP001344906">
    <property type="component" value="Unassembled WGS sequence"/>
</dbReference>
<feature type="region of interest" description="Disordered" evidence="1">
    <location>
        <begin position="697"/>
        <end position="743"/>
    </location>
</feature>
<evidence type="ECO:0000256" key="1">
    <source>
        <dbReference type="SAM" id="MobiDB-lite"/>
    </source>
</evidence>
<dbReference type="RefSeq" id="WP_338254252.1">
    <property type="nucleotide sequence ID" value="NZ_BSRI01000002.1"/>
</dbReference>
<proteinExistence type="predicted"/>
<keyword evidence="3" id="KW-1185">Reference proteome</keyword>
<accession>A0ABQ6FV45</accession>